<dbReference type="OrthoDB" id="2143260at2"/>
<keyword evidence="5" id="KW-1185">Reference proteome</keyword>
<evidence type="ECO:0000256" key="2">
    <source>
        <dbReference type="SAM" id="MobiDB-lite"/>
    </source>
</evidence>
<evidence type="ECO:0000256" key="1">
    <source>
        <dbReference type="ARBA" id="ARBA00009129"/>
    </source>
</evidence>
<feature type="compositionally biased region" description="Basic and acidic residues" evidence="2">
    <location>
        <begin position="29"/>
        <end position="44"/>
    </location>
</feature>
<proteinExistence type="inferred from homology"/>
<dbReference type="Proteomes" id="UP000183263">
    <property type="component" value="Unassembled WGS sequence"/>
</dbReference>
<feature type="domain" description="CsbD-like" evidence="3">
    <location>
        <begin position="5"/>
        <end position="57"/>
    </location>
</feature>
<accession>A0A1G8I6I6</accession>
<evidence type="ECO:0000313" key="5">
    <source>
        <dbReference type="Proteomes" id="UP000183263"/>
    </source>
</evidence>
<reference evidence="4 5" key="1">
    <citation type="submission" date="2016-10" db="EMBL/GenBank/DDBJ databases">
        <authorList>
            <person name="de Groot N.N."/>
        </authorList>
    </citation>
    <scope>NUCLEOTIDE SEQUENCE [LARGE SCALE GENOMIC DNA]</scope>
    <source>
        <strain evidence="4 5">DSM 44892</strain>
    </source>
</reference>
<protein>
    <submittedName>
        <fullName evidence="4">CsbD-like</fullName>
    </submittedName>
</protein>
<dbReference type="InterPro" id="IPR036629">
    <property type="entry name" value="YjbJ_sf"/>
</dbReference>
<dbReference type="RefSeq" id="WP_072737401.1">
    <property type="nucleotide sequence ID" value="NZ_CP048813.1"/>
</dbReference>
<gene>
    <name evidence="4" type="ORF">SAMN05444695_105175</name>
</gene>
<feature type="compositionally biased region" description="Basic and acidic residues" evidence="2">
    <location>
        <begin position="1"/>
        <end position="20"/>
    </location>
</feature>
<dbReference type="EMBL" id="FNDN01000005">
    <property type="protein sequence ID" value="SDI14523.1"/>
    <property type="molecule type" value="Genomic_DNA"/>
</dbReference>
<dbReference type="AlphaFoldDB" id="A0A1G8I6I6"/>
<dbReference type="SUPFAM" id="SSF69047">
    <property type="entry name" value="Hypothetical protein YjbJ"/>
    <property type="match status" value="1"/>
</dbReference>
<organism evidence="4 5">
    <name type="scientific">Rhodococcus triatomae</name>
    <dbReference type="NCBI Taxonomy" id="300028"/>
    <lineage>
        <taxon>Bacteria</taxon>
        <taxon>Bacillati</taxon>
        <taxon>Actinomycetota</taxon>
        <taxon>Actinomycetes</taxon>
        <taxon>Mycobacteriales</taxon>
        <taxon>Nocardiaceae</taxon>
        <taxon>Rhodococcus</taxon>
    </lineage>
</organism>
<evidence type="ECO:0000259" key="3">
    <source>
        <dbReference type="Pfam" id="PF05532"/>
    </source>
</evidence>
<dbReference type="InterPro" id="IPR008462">
    <property type="entry name" value="CsbD"/>
</dbReference>
<name>A0A1G8I6I6_9NOCA</name>
<dbReference type="Pfam" id="PF05532">
    <property type="entry name" value="CsbD"/>
    <property type="match status" value="1"/>
</dbReference>
<sequence length="63" mass="6669">MGIEDKAQNKAEDVGGKIKEAAGSATGDEDLKNEGKGDQVKSGFKEAGEKLKDAVDDVKDKFK</sequence>
<evidence type="ECO:0000313" key="4">
    <source>
        <dbReference type="EMBL" id="SDI14523.1"/>
    </source>
</evidence>
<feature type="region of interest" description="Disordered" evidence="2">
    <location>
        <begin position="1"/>
        <end position="44"/>
    </location>
</feature>
<dbReference type="Gene3D" id="1.10.1470.10">
    <property type="entry name" value="YjbJ"/>
    <property type="match status" value="1"/>
</dbReference>
<comment type="similarity">
    <text evidence="1">Belongs to the UPF0337 (CsbD) family.</text>
</comment>